<name>A0A5R8WQ03_9BACT</name>
<dbReference type="RefSeq" id="WP_138078218.1">
    <property type="nucleotide sequence ID" value="NZ_VAJM01000005.1"/>
</dbReference>
<gene>
    <name evidence="1" type="ORF">FDY95_13125</name>
</gene>
<dbReference type="EMBL" id="VAJM01000005">
    <property type="protein sequence ID" value="TLM92368.1"/>
    <property type="molecule type" value="Genomic_DNA"/>
</dbReference>
<dbReference type="Proteomes" id="UP000305517">
    <property type="component" value="Unassembled WGS sequence"/>
</dbReference>
<proteinExistence type="predicted"/>
<dbReference type="OrthoDB" id="5472034at2"/>
<evidence type="ECO:0000313" key="1">
    <source>
        <dbReference type="EMBL" id="TLM92368.1"/>
    </source>
</evidence>
<evidence type="ECO:0000313" key="2">
    <source>
        <dbReference type="Proteomes" id="UP000305517"/>
    </source>
</evidence>
<keyword evidence="2" id="KW-1185">Reference proteome</keyword>
<reference evidence="1 2" key="1">
    <citation type="submission" date="2019-05" db="EMBL/GenBank/DDBJ databases">
        <title>Hymenobacter edaphi sp. nov., isolated from abandoned arsenic-contaminated farmland soil.</title>
        <authorList>
            <person name="Nie L."/>
        </authorList>
    </citation>
    <scope>NUCLEOTIDE SEQUENCE [LARGE SCALE GENOMIC DNA]</scope>
    <source>
        <strain evidence="1 2">1-3-3-8</strain>
    </source>
</reference>
<evidence type="ECO:0008006" key="3">
    <source>
        <dbReference type="Google" id="ProtNLM"/>
    </source>
</evidence>
<sequence>MLSGAEITDNVVEADKTHELAALQRNGQLMHLSPSKQATYKLELRRNQAFNRVDSELIKSVLREIVSIYDSSIALYRNRVISYAIEVGLCRFLSAAHSKVLVDVLQAFDEWSVRTYEGRKPTFSIVVEFDNKQTIDEQHPPIKSILREDFSALLSNSAESALVISAYGALHCYATLPITSYDNIYSPLRFVSFANHATEHKICLTLTNNGDILIFKDQKLSFAKRNGKWSYYNHESIMKKLGGGAVELRKALYATILDVSFARTGGCIAAIALSNVKRLIVDDGLSPTSTIKRADILKRPTSIKSNALSRLIQERKFQDIDRVSRKELVGIDGATIVDNSGNVIAAGAIIKIDGGSTGGGRLAATKTLAPYGIAVKVSADGMVKAFTSERGTSQLAFEI</sequence>
<dbReference type="AlphaFoldDB" id="A0A5R8WQ03"/>
<comment type="caution">
    <text evidence="1">The sequence shown here is derived from an EMBL/GenBank/DDBJ whole genome shotgun (WGS) entry which is preliminary data.</text>
</comment>
<organism evidence="1 2">
    <name type="scientific">Hymenobacter jeollabukensis</name>
    <dbReference type="NCBI Taxonomy" id="2025313"/>
    <lineage>
        <taxon>Bacteria</taxon>
        <taxon>Pseudomonadati</taxon>
        <taxon>Bacteroidota</taxon>
        <taxon>Cytophagia</taxon>
        <taxon>Cytophagales</taxon>
        <taxon>Hymenobacteraceae</taxon>
        <taxon>Hymenobacter</taxon>
    </lineage>
</organism>
<protein>
    <recommendedName>
        <fullName evidence="3">DAC domain-containing protein</fullName>
    </recommendedName>
</protein>
<accession>A0A5R8WQ03</accession>